<evidence type="ECO:0000256" key="1">
    <source>
        <dbReference type="SAM" id="SignalP"/>
    </source>
</evidence>
<comment type="caution">
    <text evidence="2">The sequence shown here is derived from an EMBL/GenBank/DDBJ whole genome shotgun (WGS) entry which is preliminary data.</text>
</comment>
<sequence>MKKYFKFLPFLFLGFCSILNSCSKEDVNNERVSLNSELKITTGNLTFTNNNRSYVFNENYSNPNFIIEEGTGIFLSESIGLINVINQPDGSISLSSENLPYDITIEENSSLDSFNATFNNVTKEHFVFNSGYSNISNYLDDIRAIGSFNSAGSYQTMACPPCVVLVVYLVVDSLADHCDYIIETGTNACRGEDKCFDVGVCSVECKKC</sequence>
<accession>A0ABS0AA93</accession>
<dbReference type="EMBL" id="JADKYU010000825">
    <property type="protein sequence ID" value="MBF4985688.1"/>
    <property type="molecule type" value="Genomic_DNA"/>
</dbReference>
<name>A0ABS0AA93_9FLAO</name>
<gene>
    <name evidence="2" type="ORF">FNJ87_15600</name>
</gene>
<organism evidence="2 3">
    <name type="scientific">Nonlabens mediterrranea</name>
    <dbReference type="NCBI Taxonomy" id="1419947"/>
    <lineage>
        <taxon>Bacteria</taxon>
        <taxon>Pseudomonadati</taxon>
        <taxon>Bacteroidota</taxon>
        <taxon>Flavobacteriia</taxon>
        <taxon>Flavobacteriales</taxon>
        <taxon>Flavobacteriaceae</taxon>
        <taxon>Nonlabens</taxon>
    </lineage>
</organism>
<protein>
    <recommendedName>
        <fullName evidence="4">Lipoprotein</fullName>
    </recommendedName>
</protein>
<evidence type="ECO:0000313" key="2">
    <source>
        <dbReference type="EMBL" id="MBF4985688.1"/>
    </source>
</evidence>
<keyword evidence="1" id="KW-0732">Signal</keyword>
<reference evidence="2 3" key="1">
    <citation type="submission" date="2020-11" db="EMBL/GenBank/DDBJ databases">
        <title>P. mediterranea TC4 genome.</title>
        <authorList>
            <person name="Molmeret M."/>
        </authorList>
    </citation>
    <scope>NUCLEOTIDE SEQUENCE [LARGE SCALE GENOMIC DNA]</scope>
    <source>
        <strain evidence="2 3">TC4</strain>
    </source>
</reference>
<feature type="chain" id="PRO_5046658323" description="Lipoprotein" evidence="1">
    <location>
        <begin position="22"/>
        <end position="208"/>
    </location>
</feature>
<evidence type="ECO:0000313" key="3">
    <source>
        <dbReference type="Proteomes" id="UP001194729"/>
    </source>
</evidence>
<evidence type="ECO:0008006" key="4">
    <source>
        <dbReference type="Google" id="ProtNLM"/>
    </source>
</evidence>
<keyword evidence="3" id="KW-1185">Reference proteome</keyword>
<feature type="signal peptide" evidence="1">
    <location>
        <begin position="1"/>
        <end position="21"/>
    </location>
</feature>
<proteinExistence type="predicted"/>
<dbReference type="Proteomes" id="UP001194729">
    <property type="component" value="Unassembled WGS sequence"/>
</dbReference>